<keyword evidence="2" id="KW-0238">DNA-binding</keyword>
<dbReference type="Pfam" id="PF00392">
    <property type="entry name" value="GntR"/>
    <property type="match status" value="1"/>
</dbReference>
<dbReference type="SMART" id="SM00895">
    <property type="entry name" value="FCD"/>
    <property type="match status" value="1"/>
</dbReference>
<reference evidence="5 6" key="1">
    <citation type="submission" date="2017-05" db="EMBL/GenBank/DDBJ databases">
        <authorList>
            <person name="Song R."/>
            <person name="Chenine A.L."/>
            <person name="Ruprecht R.M."/>
        </authorList>
    </citation>
    <scope>NUCLEOTIDE SEQUENCE [LARGE SCALE GENOMIC DNA]</scope>
    <source>
        <strain evidence="5 6">CECT 8898</strain>
    </source>
</reference>
<gene>
    <name evidence="5" type="primary">ydfH_13</name>
    <name evidence="5" type="ORF">MAA8898_05090</name>
</gene>
<evidence type="ECO:0000313" key="5">
    <source>
        <dbReference type="EMBL" id="SMX50888.1"/>
    </source>
</evidence>
<dbReference type="Proteomes" id="UP000207598">
    <property type="component" value="Unassembled WGS sequence"/>
</dbReference>
<dbReference type="PANTHER" id="PTHR43537">
    <property type="entry name" value="TRANSCRIPTIONAL REGULATOR, GNTR FAMILY"/>
    <property type="match status" value="1"/>
</dbReference>
<dbReference type="InterPro" id="IPR036390">
    <property type="entry name" value="WH_DNA-bd_sf"/>
</dbReference>
<dbReference type="InterPro" id="IPR036388">
    <property type="entry name" value="WH-like_DNA-bd_sf"/>
</dbReference>
<keyword evidence="6" id="KW-1185">Reference proteome</keyword>
<dbReference type="SUPFAM" id="SSF48008">
    <property type="entry name" value="GntR ligand-binding domain-like"/>
    <property type="match status" value="1"/>
</dbReference>
<name>A0A238L7A6_9RHOB</name>
<organism evidence="5 6">
    <name type="scientific">Maliponia aquimaris</name>
    <dbReference type="NCBI Taxonomy" id="1673631"/>
    <lineage>
        <taxon>Bacteria</taxon>
        <taxon>Pseudomonadati</taxon>
        <taxon>Pseudomonadota</taxon>
        <taxon>Alphaproteobacteria</taxon>
        <taxon>Rhodobacterales</taxon>
        <taxon>Paracoccaceae</taxon>
        <taxon>Maliponia</taxon>
    </lineage>
</organism>
<dbReference type="EMBL" id="FXYF01000032">
    <property type="protein sequence ID" value="SMX50888.1"/>
    <property type="molecule type" value="Genomic_DNA"/>
</dbReference>
<dbReference type="GO" id="GO:0003677">
    <property type="term" value="F:DNA binding"/>
    <property type="evidence" value="ECO:0007669"/>
    <property type="project" value="UniProtKB-KW"/>
</dbReference>
<dbReference type="SMART" id="SM00345">
    <property type="entry name" value="HTH_GNTR"/>
    <property type="match status" value="1"/>
</dbReference>
<evidence type="ECO:0000256" key="1">
    <source>
        <dbReference type="ARBA" id="ARBA00023015"/>
    </source>
</evidence>
<protein>
    <submittedName>
        <fullName evidence="5">Putative HTH-type transcriptional regulator YdfH</fullName>
    </submittedName>
</protein>
<dbReference type="InterPro" id="IPR011711">
    <property type="entry name" value="GntR_C"/>
</dbReference>
<evidence type="ECO:0000259" key="4">
    <source>
        <dbReference type="PROSITE" id="PS50949"/>
    </source>
</evidence>
<feature type="domain" description="HTH gntR-type" evidence="4">
    <location>
        <begin position="10"/>
        <end position="77"/>
    </location>
</feature>
<keyword evidence="1" id="KW-0805">Transcription regulation</keyword>
<accession>A0A238L7A6</accession>
<dbReference type="GO" id="GO:0003700">
    <property type="term" value="F:DNA-binding transcription factor activity"/>
    <property type="evidence" value="ECO:0007669"/>
    <property type="project" value="InterPro"/>
</dbReference>
<dbReference type="PANTHER" id="PTHR43537:SF50">
    <property type="entry name" value="TRANSCRIPTIONAL REGULATORY PROTEIN"/>
    <property type="match status" value="1"/>
</dbReference>
<keyword evidence="3" id="KW-0804">Transcription</keyword>
<dbReference type="PRINTS" id="PR00035">
    <property type="entry name" value="HTHGNTR"/>
</dbReference>
<dbReference type="Pfam" id="PF07729">
    <property type="entry name" value="FCD"/>
    <property type="match status" value="1"/>
</dbReference>
<evidence type="ECO:0000256" key="2">
    <source>
        <dbReference type="ARBA" id="ARBA00023125"/>
    </source>
</evidence>
<evidence type="ECO:0000313" key="6">
    <source>
        <dbReference type="Proteomes" id="UP000207598"/>
    </source>
</evidence>
<dbReference type="RefSeq" id="WP_094023795.1">
    <property type="nucleotide sequence ID" value="NZ_FXYF01000032.1"/>
</dbReference>
<dbReference type="Gene3D" id="1.10.10.10">
    <property type="entry name" value="Winged helix-like DNA-binding domain superfamily/Winged helix DNA-binding domain"/>
    <property type="match status" value="1"/>
</dbReference>
<dbReference type="CDD" id="cd07377">
    <property type="entry name" value="WHTH_GntR"/>
    <property type="match status" value="1"/>
</dbReference>
<dbReference type="AlphaFoldDB" id="A0A238L7A6"/>
<dbReference type="InterPro" id="IPR000524">
    <property type="entry name" value="Tscrpt_reg_HTH_GntR"/>
</dbReference>
<dbReference type="SUPFAM" id="SSF46785">
    <property type="entry name" value="Winged helix' DNA-binding domain"/>
    <property type="match status" value="1"/>
</dbReference>
<dbReference type="InterPro" id="IPR008920">
    <property type="entry name" value="TF_FadR/GntR_C"/>
</dbReference>
<sequence length="225" mass="25532">MTLTERIQRPTLHEELVERLRALIVQDTLKPGEKVPEKDLCAAFGVSRTPLREALKVLASEGFVILHANRGARVAQVTRKELEDAFALIAVLEQLAGEMACHRIDDATVVRIEERHEEMLKAHAARDRARYFQANQDIHKALILASGNDLLESHHKLLDARVQRARFMVNLSEDRWAQAIEEHGAMMDRLRRRDGEGLGQLMKRHMMNKCSAYLRELDTDTGAGA</sequence>
<dbReference type="OrthoDB" id="7620579at2"/>
<dbReference type="Gene3D" id="1.20.120.530">
    <property type="entry name" value="GntR ligand-binding domain-like"/>
    <property type="match status" value="1"/>
</dbReference>
<dbReference type="PROSITE" id="PS50949">
    <property type="entry name" value="HTH_GNTR"/>
    <property type="match status" value="1"/>
</dbReference>
<proteinExistence type="predicted"/>
<evidence type="ECO:0000256" key="3">
    <source>
        <dbReference type="ARBA" id="ARBA00023163"/>
    </source>
</evidence>